<organism evidence="2 3">
    <name type="scientific">Rhizobium mongolense</name>
    <dbReference type="NCBI Taxonomy" id="57676"/>
    <lineage>
        <taxon>Bacteria</taxon>
        <taxon>Pseudomonadati</taxon>
        <taxon>Pseudomonadota</taxon>
        <taxon>Alphaproteobacteria</taxon>
        <taxon>Hyphomicrobiales</taxon>
        <taxon>Rhizobiaceae</taxon>
        <taxon>Rhizobium/Agrobacterium group</taxon>
        <taxon>Rhizobium</taxon>
    </lineage>
</organism>
<comment type="caution">
    <text evidence="2">The sequence shown here is derived from an EMBL/GenBank/DDBJ whole genome shotgun (WGS) entry which is preliminary data.</text>
</comment>
<evidence type="ECO:0000256" key="1">
    <source>
        <dbReference type="SAM" id="MobiDB-lite"/>
    </source>
</evidence>
<reference evidence="2 3" key="1">
    <citation type="submission" date="2020-08" db="EMBL/GenBank/DDBJ databases">
        <title>Genomic Encyclopedia of Type Strains, Phase IV (KMG-V): Genome sequencing to study the core and pangenomes of soil and plant-associated prokaryotes.</title>
        <authorList>
            <person name="Whitman W."/>
        </authorList>
    </citation>
    <scope>NUCLEOTIDE SEQUENCE [LARGE SCALE GENOMIC DNA]</scope>
    <source>
        <strain evidence="2 3">SEMIA 4087</strain>
    </source>
</reference>
<dbReference type="EMBL" id="JACIFX010000004">
    <property type="protein sequence ID" value="MBB4229370.1"/>
    <property type="molecule type" value="Genomic_DNA"/>
</dbReference>
<feature type="region of interest" description="Disordered" evidence="1">
    <location>
        <begin position="60"/>
        <end position="102"/>
    </location>
</feature>
<name>A0ABR6INV4_9HYPH</name>
<sequence length="102" mass="11626">MYESLQKLKVKGSADQARAQLNKTRADVLENAFRRGPVRQAQFEVSREFKQDMSRGWSGVRKTIISRKKRESSLPKGSRSFPASGTTQDPERTIDEVRASLR</sequence>
<dbReference type="Proteomes" id="UP000551353">
    <property type="component" value="Unassembled WGS sequence"/>
</dbReference>
<keyword evidence="3" id="KW-1185">Reference proteome</keyword>
<protein>
    <submittedName>
        <fullName evidence="2">Uncharacterized protein</fullName>
    </submittedName>
</protein>
<proteinExistence type="predicted"/>
<feature type="compositionally biased region" description="Basic and acidic residues" evidence="1">
    <location>
        <begin position="89"/>
        <end position="102"/>
    </location>
</feature>
<gene>
    <name evidence="2" type="ORF">GGD56_003221</name>
</gene>
<evidence type="ECO:0000313" key="2">
    <source>
        <dbReference type="EMBL" id="MBB4229370.1"/>
    </source>
</evidence>
<accession>A0ABR6INV4</accession>
<evidence type="ECO:0000313" key="3">
    <source>
        <dbReference type="Proteomes" id="UP000551353"/>
    </source>
</evidence>